<comment type="caution">
    <text evidence="1">The sequence shown here is derived from an EMBL/GenBank/DDBJ whole genome shotgun (WGS) entry which is preliminary data.</text>
</comment>
<dbReference type="AlphaFoldDB" id="A0A543G2A2"/>
<dbReference type="InterPro" id="IPR010816">
    <property type="entry name" value="Het-C"/>
</dbReference>
<reference evidence="1 2" key="1">
    <citation type="submission" date="2019-06" db="EMBL/GenBank/DDBJ databases">
        <title>Genomic Encyclopedia of Archaeal and Bacterial Type Strains, Phase II (KMG-II): from individual species to whole genera.</title>
        <authorList>
            <person name="Goeker M."/>
        </authorList>
    </citation>
    <scope>NUCLEOTIDE SEQUENCE [LARGE SCALE GENOMIC DNA]</scope>
    <source>
        <strain evidence="1 2">DSM 24789</strain>
    </source>
</reference>
<gene>
    <name evidence="1" type="ORF">BC670_1101</name>
</gene>
<accession>A0A543G2A2</accession>
<evidence type="ECO:0000313" key="2">
    <source>
        <dbReference type="Proteomes" id="UP000320773"/>
    </source>
</evidence>
<sequence>MTKVRTSGGKITVTIGGDFKTYAKEDIIYNSQKTISFTGKENGITHGNPENLEFTIEESEDYKLESKFALEQLFEFAKKDSKAMFCFWMADIFGSDIPLNAYEQLYKDASDKKDSINPKITVAKFVPGFGATYYSGIYKNGKPIDDENKKYKNHIIISEDFITKAIDKNLHQKLLMIALVEEFGHHLDYLLRYEYSKVKGDASKDEGAKYTAKMNRKYKRYLIDPFKVKEQHYATATIKKKETKLIWDFADLNEKLNEYVDNRTEKDDNYFAGFEFFGAGMGDDLHGLGHQAIEKVGLEGIFDDQVKQKIYLGNWMRDFSQFVDPMVVRPMANALDAISEEHKTKVNKAQEKLTKEEILKLISENNVTINDKRTLNLPININITEARLDWELTSINPVKLSREGITSLVELLAVKEFGQIKNKGKTPDEIPNYDIALKNFRKNFLKITPDVLGVYRPEEHIDNPAALVPKSGAKPNLNNQLDPAFVKDPNELQYQNSTFGTKNYIRGNGSEPFPSAYDCFKKYITSALSKGPNIKGFTDLGAALHILEDLYAHSNFSEIAVMKVYDPEVFPWVNLPTSCKKGTLKDHKADFSSNKHVHNSVIKDRSKINYNVIDNPELQSNAVKKFLKYNPTRKAQDYYNAIGSTTENKGLYYSHAECAPLVTGSFGPLDTLASIAPKINNKIFSITVEEQESMREGERTFTDSLIYELLKDISGSQAQDTKEKNAAYKGTDDNKYSETFKQYLLLRDAYVSEHWYLAGFSFADVLKGFGIFDYITQYVKVIQSVLYHFLSLAAINLIDDYQTLELQQLKDLENGTWKVDKYGPTHTQLAKDKGIQPLHHLAVLLAENAIRKIGFYVNDYWEKKNPNSLNKVFELADEFFRHPGQTSWADQIVYDWCKQNLFNKGRVLIAHEASVVIYGIYQGHREVQELFDELYTLNFWNSSDDGYKTEFDILFREQAKKWNEVQKRLFEVWQSNKFIEAYKQSGKSDKLDENKLDEKLNEEKKLWETKNKK</sequence>
<organism evidence="1 2">
    <name type="scientific">Flavobacterium branchiophilum</name>
    <dbReference type="NCBI Taxonomy" id="55197"/>
    <lineage>
        <taxon>Bacteria</taxon>
        <taxon>Pseudomonadati</taxon>
        <taxon>Bacteroidota</taxon>
        <taxon>Flavobacteriia</taxon>
        <taxon>Flavobacteriales</taxon>
        <taxon>Flavobacteriaceae</taxon>
        <taxon>Flavobacterium</taxon>
    </lineage>
</organism>
<dbReference type="EMBL" id="VFPJ01000001">
    <property type="protein sequence ID" value="TQM40226.1"/>
    <property type="molecule type" value="Genomic_DNA"/>
</dbReference>
<dbReference type="Proteomes" id="UP000320773">
    <property type="component" value="Unassembled WGS sequence"/>
</dbReference>
<evidence type="ECO:0000313" key="1">
    <source>
        <dbReference type="EMBL" id="TQM40226.1"/>
    </source>
</evidence>
<dbReference type="Pfam" id="PF07217">
    <property type="entry name" value="Het-C"/>
    <property type="match status" value="1"/>
</dbReference>
<dbReference type="RefSeq" id="WP_089081732.1">
    <property type="nucleotide sequence ID" value="NZ_VFPJ01000001.1"/>
</dbReference>
<protein>
    <submittedName>
        <fullName evidence="1">Heterokaryon incompatibility protein Het-C</fullName>
    </submittedName>
</protein>
<proteinExistence type="predicted"/>
<name>A0A543G2A2_9FLAO</name>